<dbReference type="PANTHER" id="PTHR34569:SF2">
    <property type="entry name" value="EXPRESSED PROTEIN"/>
    <property type="match status" value="1"/>
</dbReference>
<dbReference type="EMBL" id="CACRSJ010000106">
    <property type="protein sequence ID" value="VYS60181.1"/>
    <property type="molecule type" value="Genomic_DNA"/>
</dbReference>
<protein>
    <submittedName>
        <fullName evidence="2">(thale cress) hypothetical protein</fullName>
    </submittedName>
</protein>
<dbReference type="EMBL" id="LR881468">
    <property type="protein sequence ID" value="CAD5325605.1"/>
    <property type="molecule type" value="Genomic_DNA"/>
</dbReference>
<evidence type="ECO:0000313" key="8">
    <source>
        <dbReference type="Proteomes" id="UP000516314"/>
    </source>
</evidence>
<organism evidence="3 5">
    <name type="scientific">Arabidopsis thaliana</name>
    <name type="common">Mouse-ear cress</name>
    <dbReference type="NCBI Taxonomy" id="3702"/>
    <lineage>
        <taxon>Eukaryota</taxon>
        <taxon>Viridiplantae</taxon>
        <taxon>Streptophyta</taxon>
        <taxon>Embryophyta</taxon>
        <taxon>Tracheophyta</taxon>
        <taxon>Spermatophyta</taxon>
        <taxon>Magnoliopsida</taxon>
        <taxon>eudicotyledons</taxon>
        <taxon>Gunneridae</taxon>
        <taxon>Pentapetalae</taxon>
        <taxon>rosids</taxon>
        <taxon>malvids</taxon>
        <taxon>Brassicales</taxon>
        <taxon>Brassicaceae</taxon>
        <taxon>Camelineae</taxon>
        <taxon>Arabidopsis</taxon>
    </lineage>
</organism>
<dbReference type="Proteomes" id="UP000434276">
    <property type="component" value="Unassembled WGS sequence"/>
</dbReference>
<dbReference type="AlphaFoldDB" id="A0A178V7X1"/>
<dbReference type="Proteomes" id="UP000516314">
    <property type="component" value="Chromosome 3"/>
</dbReference>
<evidence type="ECO:0000313" key="3">
    <source>
        <dbReference type="EMBL" id="OAP02339.1"/>
    </source>
</evidence>
<dbReference type="OrthoDB" id="1700296at2759"/>
<dbReference type="EMBL" id="LUHQ01000003">
    <property type="protein sequence ID" value="OAP02339.1"/>
    <property type="molecule type" value="Genomic_DNA"/>
</dbReference>
<dbReference type="ExpressionAtlas" id="A0A178V7X1">
    <property type="expression patterns" value="baseline and differential"/>
</dbReference>
<reference evidence="2 8" key="4">
    <citation type="submission" date="2020-09" db="EMBL/GenBank/DDBJ databases">
        <authorList>
            <person name="Ashkenazy H."/>
        </authorList>
    </citation>
    <scope>NUCLEOTIDE SEQUENCE [LARGE SCALE GENOMIC DNA]</scope>
    <source>
        <strain evidence="8">cv. Cdm-0</strain>
    </source>
</reference>
<evidence type="ECO:0000313" key="6">
    <source>
        <dbReference type="Proteomes" id="UP000426265"/>
    </source>
</evidence>
<name>A0A178V7X1_ARATH</name>
<proteinExistence type="predicted"/>
<evidence type="ECO:0000313" key="7">
    <source>
        <dbReference type="Proteomes" id="UP000434276"/>
    </source>
</evidence>
<dbReference type="Proteomes" id="UP000078284">
    <property type="component" value="Chromosome 3"/>
</dbReference>
<accession>A0A178V7X1</accession>
<reference evidence="5" key="1">
    <citation type="journal article" date="2016" name="Proc. Natl. Acad. Sci. U.S.A.">
        <title>Chromosome-level assembly of Arabidopsis thaliana Ler reveals the extent of translocation and inversion polymorphisms.</title>
        <authorList>
            <person name="Zapata L."/>
            <person name="Ding J."/>
            <person name="Willing E.M."/>
            <person name="Hartwig B."/>
            <person name="Bezdan D."/>
            <person name="Jiao W.B."/>
            <person name="Patel V."/>
            <person name="Velikkakam James G."/>
            <person name="Koornneef M."/>
            <person name="Ossowski S."/>
            <person name="Schneeberger K."/>
        </authorList>
    </citation>
    <scope>NUCLEOTIDE SEQUENCE [LARGE SCALE GENOMIC DNA]</scope>
    <source>
        <strain evidence="5">cv. Landsberg erecta</strain>
    </source>
</reference>
<evidence type="ECO:0000313" key="1">
    <source>
        <dbReference type="EMBL" id="CAA0385932.1"/>
    </source>
</evidence>
<evidence type="ECO:0000313" key="5">
    <source>
        <dbReference type="Proteomes" id="UP000078284"/>
    </source>
</evidence>
<dbReference type="EMBL" id="CACSHJ010000089">
    <property type="protein sequence ID" value="CAA0385932.1"/>
    <property type="molecule type" value="Genomic_DNA"/>
</dbReference>
<evidence type="ECO:0000313" key="2">
    <source>
        <dbReference type="EMBL" id="CAD5325605.1"/>
    </source>
</evidence>
<sequence length="133" mass="14422">MEAENLMNLSLLQRRNGAVSQTLDLELVSVNKSSEDPLPCYTSLKDILPSSSTTVDSPAISFAVASAASGPTITIRNRLVKQAACSYLQPSTPTPSSNPSFLRRVSSSFIRLVSAFFDALLRIFPSPQKIFRA</sequence>
<reference evidence="3" key="2">
    <citation type="submission" date="2016-03" db="EMBL/GenBank/DDBJ databases">
        <title>Full-length assembly of Arabidopsis thaliana Ler reveals the complement of translocations and inversions.</title>
        <authorList>
            <person name="Zapata L."/>
            <person name="Schneeberger K."/>
            <person name="Ossowski S."/>
        </authorList>
    </citation>
    <scope>NUCLEOTIDE SEQUENCE [LARGE SCALE GENOMIC DNA]</scope>
    <source>
        <tissue evidence="3">Leaf</tissue>
    </source>
</reference>
<accession>A0A5S9XKB7</accession>
<dbReference type="Proteomes" id="UP000426265">
    <property type="component" value="Unassembled WGS sequence"/>
</dbReference>
<dbReference type="PANTHER" id="PTHR34569">
    <property type="entry name" value="EXPRESSED PROTEIN"/>
    <property type="match status" value="1"/>
</dbReference>
<evidence type="ECO:0000313" key="4">
    <source>
        <dbReference type="EMBL" id="VYS60181.1"/>
    </source>
</evidence>
<gene>
    <name evidence="3" type="ordered locus">AXX17_At3g46930</name>
    <name evidence="4" type="ORF">AN1_LOCUS15617</name>
    <name evidence="2" type="ORF">AT9943_LOCUS13435</name>
    <name evidence="1" type="ORF">C24_LOCUS15499</name>
</gene>
<reference evidence="4 6" key="3">
    <citation type="submission" date="2019-11" db="EMBL/GenBank/DDBJ databases">
        <authorList>
            <person name="Jiao W.-B."/>
            <person name="Schneeberger K."/>
        </authorList>
    </citation>
    <scope>NUCLEOTIDE SEQUENCE [LARGE SCALE GENOMIC DNA]</scope>
    <source>
        <strain evidence="6">cv. An-1</strain>
        <strain evidence="7">cv. C24</strain>
    </source>
</reference>